<sequence>MCTLKIDLDEGDNAVHHNNGNYSQLNKEDVKYIQSNQQISEDEKILLRNAKVNMNFVGVGYDLGLRTLLYKKANQRASFDVMIGLPPAIQGAGGAHVFHPSLKFGAAYARSFDMGKMKGNFFEVMSAAKLHSKIKNNELFFAAILGLKISDKTSLIFTFENNYSEC</sequence>
<dbReference type="EMBL" id="CP110820">
    <property type="protein sequence ID" value="WPX96040.1"/>
    <property type="molecule type" value="Genomic_DNA"/>
</dbReference>
<organism evidence="1 2">
    <name type="scientific">Candidatus Bandiella euplotis</name>
    <dbReference type="NCBI Taxonomy" id="1664265"/>
    <lineage>
        <taxon>Bacteria</taxon>
        <taxon>Pseudomonadati</taxon>
        <taxon>Pseudomonadota</taxon>
        <taxon>Alphaproteobacteria</taxon>
        <taxon>Rickettsiales</taxon>
        <taxon>Candidatus Midichloriaceae</taxon>
        <taxon>Candidatus Bandiella</taxon>
    </lineage>
</organism>
<name>A0ABZ0UIX3_9RICK</name>
<evidence type="ECO:0008006" key="3">
    <source>
        <dbReference type="Google" id="ProtNLM"/>
    </source>
</evidence>
<reference evidence="1 2" key="1">
    <citation type="submission" date="2022-11" db="EMBL/GenBank/DDBJ databases">
        <title>Host association and intracellularity evolved multiple times independently in the Rickettsiales.</title>
        <authorList>
            <person name="Castelli M."/>
            <person name="Nardi T."/>
            <person name="Gammuto L."/>
            <person name="Bellinzona G."/>
            <person name="Sabaneyeva E."/>
            <person name="Potekhin A."/>
            <person name="Serra V."/>
            <person name="Petroni G."/>
            <person name="Sassera D."/>
        </authorList>
    </citation>
    <scope>NUCLEOTIDE SEQUENCE [LARGE SCALE GENOMIC DNA]</scope>
    <source>
        <strain evidence="1 2">NDG2</strain>
    </source>
</reference>
<protein>
    <recommendedName>
        <fullName evidence="3">Outer membrane protein</fullName>
    </recommendedName>
</protein>
<evidence type="ECO:0000313" key="1">
    <source>
        <dbReference type="EMBL" id="WPX96040.1"/>
    </source>
</evidence>
<gene>
    <name evidence="1" type="ORF">Bandiella_00143</name>
</gene>
<dbReference type="Proteomes" id="UP001327219">
    <property type="component" value="Chromosome"/>
</dbReference>
<proteinExistence type="predicted"/>
<evidence type="ECO:0000313" key="2">
    <source>
        <dbReference type="Proteomes" id="UP001327219"/>
    </source>
</evidence>
<keyword evidence="2" id="KW-1185">Reference proteome</keyword>
<accession>A0ABZ0UIX3</accession>